<proteinExistence type="predicted"/>
<protein>
    <recommendedName>
        <fullName evidence="4">Cytochrome c domain-containing protein</fullName>
    </recommendedName>
</protein>
<gene>
    <name evidence="2" type="ORF">KX928_18410</name>
</gene>
<evidence type="ECO:0000256" key="1">
    <source>
        <dbReference type="SAM" id="SignalP"/>
    </source>
</evidence>
<evidence type="ECO:0000313" key="2">
    <source>
        <dbReference type="EMBL" id="MBW4709765.1"/>
    </source>
</evidence>
<dbReference type="EMBL" id="JAHXDN010000005">
    <property type="protein sequence ID" value="MBW4709765.1"/>
    <property type="molecule type" value="Genomic_DNA"/>
</dbReference>
<keyword evidence="1" id="KW-0732">Signal</keyword>
<dbReference type="Proteomes" id="UP001138661">
    <property type="component" value="Unassembled WGS sequence"/>
</dbReference>
<keyword evidence="3" id="KW-1185">Reference proteome</keyword>
<evidence type="ECO:0000313" key="3">
    <source>
        <dbReference type="Proteomes" id="UP001138661"/>
    </source>
</evidence>
<name>A0A9X1FZ88_9RHOB</name>
<evidence type="ECO:0008006" key="4">
    <source>
        <dbReference type="Google" id="ProtNLM"/>
    </source>
</evidence>
<accession>A0A9X1FZ88</accession>
<dbReference type="RefSeq" id="WP_219505628.1">
    <property type="nucleotide sequence ID" value="NZ_JAHXDN010000005.1"/>
</dbReference>
<reference evidence="2" key="1">
    <citation type="submission" date="2021-07" db="EMBL/GenBank/DDBJ databases">
        <title>Roseobacter insulae sp. nov., isolated from a tidal flat.</title>
        <authorList>
            <person name="Park S."/>
            <person name="Yoon J.-H."/>
        </authorList>
    </citation>
    <scope>NUCLEOTIDE SEQUENCE</scope>
    <source>
        <strain evidence="2">YSTF-M11</strain>
    </source>
</reference>
<comment type="caution">
    <text evidence="2">The sequence shown here is derived from an EMBL/GenBank/DDBJ whole genome shotgun (WGS) entry which is preliminary data.</text>
</comment>
<feature type="signal peptide" evidence="1">
    <location>
        <begin position="1"/>
        <end position="21"/>
    </location>
</feature>
<sequence length="171" mass="18751">MWRPSFCAGVLVLICWGGAAAAQPIDPHALYEEGCAECHAPHAGDFAFDGLELLGNTLVGKTSGRPLSVFLEAGHGHLSPAEIEVMVKFLSDIRQSGRLFLKKCRICHSNAKELARHGLVLHDDKLYGRYTGREIARFLANHGRLEPGEVAIMLNVLKRQMLSAPVPDNRN</sequence>
<organism evidence="2 3">
    <name type="scientific">Roseobacter insulae</name>
    <dbReference type="NCBI Taxonomy" id="2859783"/>
    <lineage>
        <taxon>Bacteria</taxon>
        <taxon>Pseudomonadati</taxon>
        <taxon>Pseudomonadota</taxon>
        <taxon>Alphaproteobacteria</taxon>
        <taxon>Rhodobacterales</taxon>
        <taxon>Roseobacteraceae</taxon>
        <taxon>Roseobacter</taxon>
    </lineage>
</organism>
<feature type="chain" id="PRO_5040832709" description="Cytochrome c domain-containing protein" evidence="1">
    <location>
        <begin position="22"/>
        <end position="171"/>
    </location>
</feature>
<dbReference type="AlphaFoldDB" id="A0A9X1FZ88"/>